<dbReference type="InterPro" id="IPR050570">
    <property type="entry name" value="Cell_wall_metabolism_enzyme"/>
</dbReference>
<dbReference type="SUPFAM" id="SSF51261">
    <property type="entry name" value="Duplicated hybrid motif"/>
    <property type="match status" value="1"/>
</dbReference>
<keyword evidence="5" id="KW-1185">Reference proteome</keyword>
<name>A0A1M5CC83_9ACTN</name>
<feature type="domain" description="M23ase beta-sheet core" evidence="3">
    <location>
        <begin position="75"/>
        <end position="168"/>
    </location>
</feature>
<gene>
    <name evidence="4" type="ORF">SAMN05443575_0186</name>
</gene>
<dbReference type="PANTHER" id="PTHR21666">
    <property type="entry name" value="PEPTIDASE-RELATED"/>
    <property type="match status" value="1"/>
</dbReference>
<feature type="chain" id="PRO_5038444209" evidence="2">
    <location>
        <begin position="22"/>
        <end position="187"/>
    </location>
</feature>
<dbReference type="InterPro" id="IPR016047">
    <property type="entry name" value="M23ase_b-sheet_dom"/>
</dbReference>
<dbReference type="InterPro" id="IPR011055">
    <property type="entry name" value="Dup_hybrid_motif"/>
</dbReference>
<evidence type="ECO:0000259" key="3">
    <source>
        <dbReference type="Pfam" id="PF01551"/>
    </source>
</evidence>
<dbReference type="GO" id="GO:0004222">
    <property type="term" value="F:metalloendopeptidase activity"/>
    <property type="evidence" value="ECO:0007669"/>
    <property type="project" value="TreeGrafter"/>
</dbReference>
<feature type="signal peptide" evidence="2">
    <location>
        <begin position="1"/>
        <end position="21"/>
    </location>
</feature>
<dbReference type="AlphaFoldDB" id="A0A1M5CC83"/>
<dbReference type="Proteomes" id="UP000186132">
    <property type="component" value="Unassembled WGS sequence"/>
</dbReference>
<evidence type="ECO:0000256" key="1">
    <source>
        <dbReference type="ARBA" id="ARBA00022729"/>
    </source>
</evidence>
<dbReference type="PANTHER" id="PTHR21666:SF289">
    <property type="entry name" value="L-ALA--D-GLU ENDOPEPTIDASE"/>
    <property type="match status" value="1"/>
</dbReference>
<evidence type="ECO:0000313" key="5">
    <source>
        <dbReference type="Proteomes" id="UP000186132"/>
    </source>
</evidence>
<evidence type="ECO:0000256" key="2">
    <source>
        <dbReference type="SAM" id="SignalP"/>
    </source>
</evidence>
<dbReference type="OrthoDB" id="5245088at2"/>
<organism evidence="4 5">
    <name type="scientific">Jatrophihabitans endophyticus</name>
    <dbReference type="NCBI Taxonomy" id="1206085"/>
    <lineage>
        <taxon>Bacteria</taxon>
        <taxon>Bacillati</taxon>
        <taxon>Actinomycetota</taxon>
        <taxon>Actinomycetes</taxon>
        <taxon>Jatrophihabitantales</taxon>
        <taxon>Jatrophihabitantaceae</taxon>
        <taxon>Jatrophihabitans</taxon>
    </lineage>
</organism>
<proteinExistence type="predicted"/>
<dbReference type="Pfam" id="PF01551">
    <property type="entry name" value="Peptidase_M23"/>
    <property type="match status" value="1"/>
</dbReference>
<protein>
    <submittedName>
        <fullName evidence="4">Peptidase family M23</fullName>
    </submittedName>
</protein>
<dbReference type="CDD" id="cd12797">
    <property type="entry name" value="M23_peptidase"/>
    <property type="match status" value="1"/>
</dbReference>
<sequence length="187" mass="19437">MRALPLVAAAFVALATAPADGPNTGSAPLPSTGSAARAGPAVPVAMPVAVRYAPPVVPLRVVRPFDPPLDPYGPGHRGIDLLSRVDSVLAAAAGVVTFAGAVAGRGVVVVTHADGIRTEYEPLRPAVTRGERVRLGQVIGTLRGRHPGCPRPRCLHWGARRGGSYLDPLSLLRRLGAVRLLPWPRTG</sequence>
<dbReference type="EMBL" id="FQVU01000001">
    <property type="protein sequence ID" value="SHF52286.1"/>
    <property type="molecule type" value="Genomic_DNA"/>
</dbReference>
<dbReference type="RefSeq" id="WP_073386685.1">
    <property type="nucleotide sequence ID" value="NZ_FQVU01000001.1"/>
</dbReference>
<reference evidence="4 5" key="1">
    <citation type="submission" date="2016-11" db="EMBL/GenBank/DDBJ databases">
        <authorList>
            <person name="Jaros S."/>
            <person name="Januszkiewicz K."/>
            <person name="Wedrychowicz H."/>
        </authorList>
    </citation>
    <scope>NUCLEOTIDE SEQUENCE [LARGE SCALE GENOMIC DNA]</scope>
    <source>
        <strain evidence="4 5">DSM 45627</strain>
    </source>
</reference>
<keyword evidence="1 2" id="KW-0732">Signal</keyword>
<dbReference type="Gene3D" id="2.70.70.10">
    <property type="entry name" value="Glucose Permease (Domain IIA)"/>
    <property type="match status" value="1"/>
</dbReference>
<evidence type="ECO:0000313" key="4">
    <source>
        <dbReference type="EMBL" id="SHF52286.1"/>
    </source>
</evidence>
<dbReference type="STRING" id="1206085.SAMN05443575_0186"/>
<accession>A0A1M5CC83</accession>